<name>A0A0D6H0T5_CORDP</name>
<evidence type="ECO:0000313" key="2">
    <source>
        <dbReference type="Proteomes" id="UP000480222"/>
    </source>
</evidence>
<proteinExistence type="predicted"/>
<dbReference type="AlphaFoldDB" id="A0A0D6H0T5"/>
<comment type="caution">
    <text evidence="1">The sequence shown here is derived from an EMBL/GenBank/DDBJ whole genome shotgun (WGS) entry which is preliminary data.</text>
</comment>
<sequence>MAVRTEWTKLITTKAFWWTTALFIIFGAGFSALFHYNVAPGPLGIPVIYAASAVMGIQGLSFLVLCVQAIMLVTSEYRHNYQTVTFLATPNRTVVAVAKWMFAVFGALLTWGTVVLSYYVAKWMGGSVASKTLNVWHDDNALRLMWIYPLVAILLVTMAQGIAYIVRQTAGATTIMLLWVLALESLLSLLPKVGDAMKYGPITNMNAFLTQSDTVWSWQESGVYFAAWAIAIWVIGVFILNKRDA</sequence>
<protein>
    <submittedName>
        <fullName evidence="1">Multidrug ABC transporter permease</fullName>
    </submittedName>
</protein>
<dbReference type="GeneID" id="29422251"/>
<dbReference type="OMA" id="YRFGVIR"/>
<organism evidence="1 2">
    <name type="scientific">Corynebacterium diphtheriae</name>
    <dbReference type="NCBI Taxonomy" id="1717"/>
    <lineage>
        <taxon>Bacteria</taxon>
        <taxon>Bacillati</taxon>
        <taxon>Actinomycetota</taxon>
        <taxon>Actinomycetes</taxon>
        <taxon>Mycobacteriales</taxon>
        <taxon>Corynebacteriaceae</taxon>
        <taxon>Corynebacterium</taxon>
    </lineage>
</organism>
<dbReference type="KEGG" id="cdip:ERS451417_02052"/>
<evidence type="ECO:0000313" key="1">
    <source>
        <dbReference type="EMBL" id="CAB0620283.1"/>
    </source>
</evidence>
<dbReference type="EMBL" id="CADDAV010000029">
    <property type="protein sequence ID" value="CAB0620283.1"/>
    <property type="molecule type" value="Genomic_DNA"/>
</dbReference>
<gene>
    <name evidence="1" type="ORF">CIP107547_02234</name>
</gene>
<dbReference type="Proteomes" id="UP000480222">
    <property type="component" value="Unassembled WGS sequence"/>
</dbReference>
<dbReference type="RefSeq" id="WP_003852994.1">
    <property type="nucleotide sequence ID" value="NZ_CABVGJ010000019.1"/>
</dbReference>
<reference evidence="1 2" key="1">
    <citation type="submission" date="2020-02" db="EMBL/GenBank/DDBJ databases">
        <authorList>
            <person name="Brisse S."/>
        </authorList>
    </citation>
    <scope>NUCLEOTIDE SEQUENCE [LARGE SCALE GENOMIC DNA]</scope>
    <source>
        <strain evidence="1">CIP107547</strain>
    </source>
</reference>
<accession>A0A0D6H0T5</accession>